<organism evidence="1 2">
    <name type="scientific">Thermoactinomyces daqus</name>
    <dbReference type="NCBI Taxonomy" id="1329516"/>
    <lineage>
        <taxon>Bacteria</taxon>
        <taxon>Bacillati</taxon>
        <taxon>Bacillota</taxon>
        <taxon>Bacilli</taxon>
        <taxon>Bacillales</taxon>
        <taxon>Thermoactinomycetaceae</taxon>
        <taxon>Thermoactinomyces</taxon>
    </lineage>
</organism>
<dbReference type="EMBL" id="JACEIP010000016">
    <property type="protein sequence ID" value="MBA4543469.1"/>
    <property type="molecule type" value="Genomic_DNA"/>
</dbReference>
<dbReference type="GO" id="GO:0008641">
    <property type="term" value="F:ubiquitin-like modifier activating enzyme activity"/>
    <property type="evidence" value="ECO:0007669"/>
    <property type="project" value="InterPro"/>
</dbReference>
<dbReference type="SUPFAM" id="SSF69572">
    <property type="entry name" value="Activating enzymes of the ubiquitin-like proteins"/>
    <property type="match status" value="1"/>
</dbReference>
<keyword evidence="2" id="KW-1185">Reference proteome</keyword>
<comment type="caution">
    <text evidence="1">The sequence shown here is derived from an EMBL/GenBank/DDBJ whole genome shotgun (WGS) entry which is preliminary data.</text>
</comment>
<dbReference type="Gene3D" id="3.40.50.720">
    <property type="entry name" value="NAD(P)-binding Rossmann-like Domain"/>
    <property type="match status" value="1"/>
</dbReference>
<sequence length="633" mass="70490">MFRRKHSKHKRRLLIMDDFKKQIQKLSVDSFKPGELETWEYPEYPYYYDAEVSQRCWRCGNRVYEIAEVLCQNGFVRDVSEDRPHQLTDEVRQKFASQIEFLDTLADSGASRFESYRRAKVLAVGCGPMLASLTQALLESGLPRLRLLVTGSHPTNRERLFELASHARKTDPEVELEEICRDKEGPDFWREAVDPFDYVLYVSPGRGLDKLRLLHAICREEKKVFLPAVGFARFGMAGPVVEPGAEGCWESAWRRLHRNAIGKETGQNAFPSTAGALLANVIVFALFKTVTGVAQAEEKNKLFLLNPDTLEGSWHSFFPHPLVAGHREPTWVQEPVQQLEESAGSGAGTDLFSYFNHLTSVESGIFHVWGEGDLKQLPLSQCRIQAVNPLSDGPAELLPEIICSGLTHEEARREAGLAGVEAYVSQMTGLLVKDGIIQPQEFVGVGAGTTVAEAFCRGLQKCLADELVKQLMERRPVVVPVQLPEVSDERSQFFLQALTTLHGEEVIGLGESVCGLPVVWIGTGGRWIGSAGLNETMALRTALQQAVQREQNQTECGGIKTAEVSSVLLRDQEPHHLRLPSCGESSSQLWQSASQILTQNGWEVFVLDLALEPFLQKALAGVFGVLLRRGETR</sequence>
<evidence type="ECO:0000313" key="1">
    <source>
        <dbReference type="EMBL" id="MBA4543469.1"/>
    </source>
</evidence>
<gene>
    <name evidence="1" type="ORF">H1164_11230</name>
</gene>
<protein>
    <submittedName>
        <fullName evidence="1">Putative thiazole-containing bacteriocin maturation protein</fullName>
    </submittedName>
</protein>
<reference evidence="1 2" key="1">
    <citation type="submission" date="2020-07" db="EMBL/GenBank/DDBJ databases">
        <authorList>
            <person name="Feng H."/>
        </authorList>
    </citation>
    <scope>NUCLEOTIDE SEQUENCE [LARGE SCALE GENOMIC DNA]</scope>
    <source>
        <strain evidence="2">s-11</strain>
    </source>
</reference>
<dbReference type="Proteomes" id="UP000530514">
    <property type="component" value="Unassembled WGS sequence"/>
</dbReference>
<dbReference type="NCBIfam" id="TIGR03693">
    <property type="entry name" value="ocin_ThiF_like"/>
    <property type="match status" value="1"/>
</dbReference>
<dbReference type="InterPro" id="IPR035985">
    <property type="entry name" value="Ubiquitin-activating_enz"/>
</dbReference>
<evidence type="ECO:0000313" key="2">
    <source>
        <dbReference type="Proteomes" id="UP000530514"/>
    </source>
</evidence>
<name>A0A7W1XBA5_9BACL</name>
<proteinExistence type="predicted"/>
<accession>A0A7W1XBA5</accession>
<dbReference type="InterPro" id="IPR022368">
    <property type="entry name" value="Thiazole_bacteriocin_mat_put"/>
</dbReference>
<dbReference type="AlphaFoldDB" id="A0A7W1XBA5"/>
<dbReference type="OrthoDB" id="2369163at2"/>